<comment type="caution">
    <text evidence="3">The sequence shown here is derived from an EMBL/GenBank/DDBJ whole genome shotgun (WGS) entry which is preliminary data.</text>
</comment>
<gene>
    <name evidence="3" type="ORF">GCM10011583_63990</name>
</gene>
<organism evidence="3 4">
    <name type="scientific">Streptomyces camponoticapitis</name>
    <dbReference type="NCBI Taxonomy" id="1616125"/>
    <lineage>
        <taxon>Bacteria</taxon>
        <taxon>Bacillati</taxon>
        <taxon>Actinomycetota</taxon>
        <taxon>Actinomycetes</taxon>
        <taxon>Kitasatosporales</taxon>
        <taxon>Streptomycetaceae</taxon>
        <taxon>Streptomyces</taxon>
    </lineage>
</organism>
<dbReference type="InterPro" id="IPR006016">
    <property type="entry name" value="UspA"/>
</dbReference>
<reference evidence="4" key="1">
    <citation type="journal article" date="2019" name="Int. J. Syst. Evol. Microbiol.">
        <title>The Global Catalogue of Microorganisms (GCM) 10K type strain sequencing project: providing services to taxonomists for standard genome sequencing and annotation.</title>
        <authorList>
            <consortium name="The Broad Institute Genomics Platform"/>
            <consortium name="The Broad Institute Genome Sequencing Center for Infectious Disease"/>
            <person name="Wu L."/>
            <person name="Ma J."/>
        </authorList>
    </citation>
    <scope>NUCLEOTIDE SEQUENCE [LARGE SCALE GENOMIC DNA]</scope>
    <source>
        <strain evidence="4">CGMCC 4.7275</strain>
    </source>
</reference>
<comment type="similarity">
    <text evidence="1">Belongs to the universal stress protein A family.</text>
</comment>
<sequence>MTDRATGDEILVGVDPRGFPALVIAWAVAEAGLRNSPLRLVVAVPPMLDTQHVDTTPQYMALRAQGERALTAAAESVTGLAPEAHVETELLDGFPAAVLNQRATSNTRMVVLGSRRLSRPAEILSASSVAVPVSAHADCPVAVVRATEQSGHDSSGLVVGVEGSASSRAAVAVAVEEADLRGVGVHAVWAWRRPAVAFGDDEAGVEKRRRLLAEAVAGPASAHPDVKISQEVRRGHPVEELARASASASAVVVGRRGRGGYSGMRLGSVAHGLLHRAECPVITVPAAEV</sequence>
<dbReference type="PANTHER" id="PTHR46268">
    <property type="entry name" value="STRESS RESPONSE PROTEIN NHAX"/>
    <property type="match status" value="1"/>
</dbReference>
<dbReference type="EMBL" id="BMMV01000028">
    <property type="protein sequence ID" value="GGK23279.1"/>
    <property type="molecule type" value="Genomic_DNA"/>
</dbReference>
<proteinExistence type="inferred from homology"/>
<keyword evidence="4" id="KW-1185">Reference proteome</keyword>
<evidence type="ECO:0000259" key="2">
    <source>
        <dbReference type="Pfam" id="PF00582"/>
    </source>
</evidence>
<protein>
    <submittedName>
        <fullName evidence="3">Universal stress protein</fullName>
    </submittedName>
</protein>
<dbReference type="Pfam" id="PF00582">
    <property type="entry name" value="Usp"/>
    <property type="match status" value="2"/>
</dbReference>
<dbReference type="InterPro" id="IPR014729">
    <property type="entry name" value="Rossmann-like_a/b/a_fold"/>
</dbReference>
<dbReference type="InterPro" id="IPR006015">
    <property type="entry name" value="Universal_stress_UspA"/>
</dbReference>
<evidence type="ECO:0000313" key="4">
    <source>
        <dbReference type="Proteomes" id="UP000660265"/>
    </source>
</evidence>
<dbReference type="RefSeq" id="WP_189111077.1">
    <property type="nucleotide sequence ID" value="NZ_BMMV01000028.1"/>
</dbReference>
<dbReference type="SUPFAM" id="SSF52402">
    <property type="entry name" value="Adenine nucleotide alpha hydrolases-like"/>
    <property type="match status" value="2"/>
</dbReference>
<name>A0ABQ2ESZ4_9ACTN</name>
<evidence type="ECO:0000313" key="3">
    <source>
        <dbReference type="EMBL" id="GGK23279.1"/>
    </source>
</evidence>
<dbReference type="PANTHER" id="PTHR46268:SF6">
    <property type="entry name" value="UNIVERSAL STRESS PROTEIN UP12"/>
    <property type="match status" value="1"/>
</dbReference>
<dbReference type="Proteomes" id="UP000660265">
    <property type="component" value="Unassembled WGS sequence"/>
</dbReference>
<dbReference type="Gene3D" id="3.40.50.620">
    <property type="entry name" value="HUPs"/>
    <property type="match status" value="2"/>
</dbReference>
<feature type="domain" description="UspA" evidence="2">
    <location>
        <begin position="158"/>
        <end position="285"/>
    </location>
</feature>
<feature type="domain" description="UspA" evidence="2">
    <location>
        <begin position="10"/>
        <end position="145"/>
    </location>
</feature>
<accession>A0ABQ2ESZ4</accession>
<dbReference type="PRINTS" id="PR01438">
    <property type="entry name" value="UNVRSLSTRESS"/>
</dbReference>
<evidence type="ECO:0000256" key="1">
    <source>
        <dbReference type="ARBA" id="ARBA00008791"/>
    </source>
</evidence>